<evidence type="ECO:0000313" key="8">
    <source>
        <dbReference type="EMBL" id="SFT75996.1"/>
    </source>
</evidence>
<dbReference type="GO" id="GO:0019646">
    <property type="term" value="P:aerobic electron transport chain"/>
    <property type="evidence" value="ECO:0007669"/>
    <property type="project" value="TreeGrafter"/>
</dbReference>
<feature type="transmembrane region" description="Helical" evidence="7">
    <location>
        <begin position="304"/>
        <end position="328"/>
    </location>
</feature>
<evidence type="ECO:0000256" key="1">
    <source>
        <dbReference type="ARBA" id="ARBA00004651"/>
    </source>
</evidence>
<dbReference type="OrthoDB" id="9776710at2"/>
<dbReference type="GO" id="GO:0070069">
    <property type="term" value="C:cytochrome complex"/>
    <property type="evidence" value="ECO:0007669"/>
    <property type="project" value="TreeGrafter"/>
</dbReference>
<keyword evidence="6 7" id="KW-0472">Membrane</keyword>
<organism evidence="8 9">
    <name type="scientific">Lishizhenia tianjinensis</name>
    <dbReference type="NCBI Taxonomy" id="477690"/>
    <lineage>
        <taxon>Bacteria</taxon>
        <taxon>Pseudomonadati</taxon>
        <taxon>Bacteroidota</taxon>
        <taxon>Flavobacteriia</taxon>
        <taxon>Flavobacteriales</taxon>
        <taxon>Crocinitomicaceae</taxon>
        <taxon>Lishizhenia</taxon>
    </lineage>
</organism>
<evidence type="ECO:0000256" key="4">
    <source>
        <dbReference type="ARBA" id="ARBA00022692"/>
    </source>
</evidence>
<gene>
    <name evidence="8" type="ORF">SAMN05216474_2221</name>
</gene>
<feature type="transmembrane region" description="Helical" evidence="7">
    <location>
        <begin position="265"/>
        <end position="284"/>
    </location>
</feature>
<reference evidence="8 9" key="1">
    <citation type="submission" date="2016-10" db="EMBL/GenBank/DDBJ databases">
        <authorList>
            <person name="de Groot N.N."/>
        </authorList>
    </citation>
    <scope>NUCLEOTIDE SEQUENCE [LARGE SCALE GENOMIC DNA]</scope>
    <source>
        <strain evidence="8 9">CGMCC 1.7005</strain>
    </source>
</reference>
<comment type="subcellular location">
    <subcellularLocation>
        <location evidence="1">Cell membrane</location>
        <topology evidence="1">Multi-pass membrane protein</topology>
    </subcellularLocation>
</comment>
<dbReference type="AlphaFoldDB" id="A0A1I7AM97"/>
<feature type="transmembrane region" description="Helical" evidence="7">
    <location>
        <begin position="122"/>
        <end position="141"/>
    </location>
</feature>
<keyword evidence="5 7" id="KW-1133">Transmembrane helix</keyword>
<dbReference type="PANTHER" id="PTHR43141">
    <property type="entry name" value="CYTOCHROME BD2 SUBUNIT II"/>
    <property type="match status" value="1"/>
</dbReference>
<feature type="transmembrane region" description="Helical" evidence="7">
    <location>
        <begin position="207"/>
        <end position="223"/>
    </location>
</feature>
<evidence type="ECO:0000256" key="5">
    <source>
        <dbReference type="ARBA" id="ARBA00022989"/>
    </source>
</evidence>
<feature type="transmembrane region" description="Helical" evidence="7">
    <location>
        <begin position="161"/>
        <end position="186"/>
    </location>
</feature>
<keyword evidence="4 7" id="KW-0812">Transmembrane</keyword>
<dbReference type="RefSeq" id="WP_090249467.1">
    <property type="nucleotide sequence ID" value="NZ_FPAS01000003.1"/>
</dbReference>
<feature type="transmembrane region" description="Helical" evidence="7">
    <location>
        <begin position="235"/>
        <end position="253"/>
    </location>
</feature>
<dbReference type="GO" id="GO:0005886">
    <property type="term" value="C:plasma membrane"/>
    <property type="evidence" value="ECO:0007669"/>
    <property type="project" value="UniProtKB-SubCell"/>
</dbReference>
<proteinExistence type="inferred from homology"/>
<evidence type="ECO:0000256" key="6">
    <source>
        <dbReference type="ARBA" id="ARBA00023136"/>
    </source>
</evidence>
<feature type="transmembrane region" description="Helical" evidence="7">
    <location>
        <begin position="81"/>
        <end position="102"/>
    </location>
</feature>
<evidence type="ECO:0000256" key="3">
    <source>
        <dbReference type="ARBA" id="ARBA00022475"/>
    </source>
</evidence>
<evidence type="ECO:0000256" key="7">
    <source>
        <dbReference type="SAM" id="Phobius"/>
    </source>
</evidence>
<dbReference type="GO" id="GO:0009055">
    <property type="term" value="F:electron transfer activity"/>
    <property type="evidence" value="ECO:0007669"/>
    <property type="project" value="TreeGrafter"/>
</dbReference>
<protein>
    <submittedName>
        <fullName evidence="8">Cytochrome bd-I ubiquinol oxidase subunit 2 apoprotein</fullName>
    </submittedName>
</protein>
<dbReference type="PANTHER" id="PTHR43141:SF4">
    <property type="entry name" value="CYTOCHROME BD2 SUBUNIT II"/>
    <property type="match status" value="1"/>
</dbReference>
<comment type="similarity">
    <text evidence="2">Belongs to the cytochrome ubiquinol oxidase subunit 2 family.</text>
</comment>
<dbReference type="STRING" id="477690.SAMN05216474_2221"/>
<dbReference type="GO" id="GO:0016682">
    <property type="term" value="F:oxidoreductase activity, acting on diphenols and related substances as donors, oxygen as acceptor"/>
    <property type="evidence" value="ECO:0007669"/>
    <property type="project" value="TreeGrafter"/>
</dbReference>
<dbReference type="EMBL" id="FPAS01000003">
    <property type="protein sequence ID" value="SFT75996.1"/>
    <property type="molecule type" value="Genomic_DNA"/>
</dbReference>
<accession>A0A1I7AM97</accession>
<name>A0A1I7AM97_9FLAO</name>
<evidence type="ECO:0000256" key="2">
    <source>
        <dbReference type="ARBA" id="ARBA00007543"/>
    </source>
</evidence>
<evidence type="ECO:0000313" key="9">
    <source>
        <dbReference type="Proteomes" id="UP000236454"/>
    </source>
</evidence>
<feature type="transmembrane region" description="Helical" evidence="7">
    <location>
        <begin position="6"/>
        <end position="32"/>
    </location>
</feature>
<feature type="transmembrane region" description="Helical" evidence="7">
    <location>
        <begin position="53"/>
        <end position="75"/>
    </location>
</feature>
<dbReference type="Proteomes" id="UP000236454">
    <property type="component" value="Unassembled WGS sequence"/>
</dbReference>
<dbReference type="InterPro" id="IPR003317">
    <property type="entry name" value="Cyt-d_oxidase_su2"/>
</dbReference>
<sequence>MEFIVLTFLFLAILFYLLFGGADFGVGVLEFFSSKENKEITKKTAYRIIGPVWEANHVWLIVVIVIMWIGFPIYYNIIVTQLHIPLSLLLLGIIARGTAFVFRHYDAYKDDSQKFYDKIFQYASAFTPFIIGVIIGAILSGEMIHPDKVAGNDFYTLYVATWFNTFSLCTGLFVMSLTAYISSIFLSTESLDEEKFYYIKKAKRASLFILITGALVFIDSILNGREFFLIYAENWWTWAILILAGLIFIPMWKGINKGDRWMPRAWMALQIIMILMVWVIDIFPKLIIFKEGSLGLTENPVPDAVYQSLGIALLVASAFVLPGLFHLYKTFGLVNMKK</sequence>
<dbReference type="Pfam" id="PF02322">
    <property type="entry name" value="Cyt_bd_oxida_II"/>
    <property type="match status" value="1"/>
</dbReference>
<keyword evidence="3" id="KW-1003">Cell membrane</keyword>
<keyword evidence="9" id="KW-1185">Reference proteome</keyword>